<feature type="compositionally biased region" description="Polar residues" evidence="1">
    <location>
        <begin position="235"/>
        <end position="245"/>
    </location>
</feature>
<evidence type="ECO:0000313" key="2">
    <source>
        <dbReference type="EMBL" id="GBP90700.1"/>
    </source>
</evidence>
<organism evidence="2 3">
    <name type="scientific">Eumeta variegata</name>
    <name type="common">Bagworm moth</name>
    <name type="synonym">Eumeta japonica</name>
    <dbReference type="NCBI Taxonomy" id="151549"/>
    <lineage>
        <taxon>Eukaryota</taxon>
        <taxon>Metazoa</taxon>
        <taxon>Ecdysozoa</taxon>
        <taxon>Arthropoda</taxon>
        <taxon>Hexapoda</taxon>
        <taxon>Insecta</taxon>
        <taxon>Pterygota</taxon>
        <taxon>Neoptera</taxon>
        <taxon>Endopterygota</taxon>
        <taxon>Lepidoptera</taxon>
        <taxon>Glossata</taxon>
        <taxon>Ditrysia</taxon>
        <taxon>Tineoidea</taxon>
        <taxon>Psychidae</taxon>
        <taxon>Oiketicinae</taxon>
        <taxon>Eumeta</taxon>
    </lineage>
</organism>
<proteinExistence type="predicted"/>
<sequence>MRLNHTMNGWEQGWWGGRGDVRATETIGVDDVRQTNSVNFKRLVTTFKEVAAAVCDLGFVYRLRNLWNSCPRGRIAHSSRRETDVERGGRLCLSVARSALSLTLQALNGTPQSEVTPHESCLSIFNCMFKCLSRIVSKTAQQISTAVGAGAHLLFSGVGFQKAPKVLMLVHYYMYHLYASYHASASVVGAVKFNDVSCLPSSETDLRQRAGRNDDCAPTGLSLSHRSGASFRPPSVNSRSSTGRQMSPLLTRPHAARRERPEVSLPAPAPRARPALTCRRVRCRTGRRRAEPPKARWRGRMRVELCARNERSTSEGRGRGTGVCRLPASGRQSKDNAISLISVMNERARGRRRRPLRAAPPAAHAQREISLTEIYEVAVDRPRPARRLLQPIPAIAAGRKTIKAFIVPAPVPTPSSPLGRYLFVPILGFP</sequence>
<gene>
    <name evidence="2" type="ORF">EVAR_67009_1</name>
</gene>
<reference evidence="2 3" key="1">
    <citation type="journal article" date="2019" name="Commun. Biol.">
        <title>The bagworm genome reveals a unique fibroin gene that provides high tensile strength.</title>
        <authorList>
            <person name="Kono N."/>
            <person name="Nakamura H."/>
            <person name="Ohtoshi R."/>
            <person name="Tomita M."/>
            <person name="Numata K."/>
            <person name="Arakawa K."/>
        </authorList>
    </citation>
    <scope>NUCLEOTIDE SEQUENCE [LARGE SCALE GENOMIC DNA]</scope>
</reference>
<dbReference type="EMBL" id="BGZK01002105">
    <property type="protein sequence ID" value="GBP90700.1"/>
    <property type="molecule type" value="Genomic_DNA"/>
</dbReference>
<dbReference type="Proteomes" id="UP000299102">
    <property type="component" value="Unassembled WGS sequence"/>
</dbReference>
<evidence type="ECO:0000313" key="3">
    <source>
        <dbReference type="Proteomes" id="UP000299102"/>
    </source>
</evidence>
<name>A0A4C1ZRX6_EUMVA</name>
<accession>A0A4C1ZRX6</accession>
<feature type="region of interest" description="Disordered" evidence="1">
    <location>
        <begin position="208"/>
        <end position="271"/>
    </location>
</feature>
<protein>
    <submittedName>
        <fullName evidence="2">Uncharacterized protein</fullName>
    </submittedName>
</protein>
<keyword evidence="3" id="KW-1185">Reference proteome</keyword>
<dbReference type="AlphaFoldDB" id="A0A4C1ZRX6"/>
<comment type="caution">
    <text evidence="2">The sequence shown here is derived from an EMBL/GenBank/DDBJ whole genome shotgun (WGS) entry which is preliminary data.</text>
</comment>
<evidence type="ECO:0000256" key="1">
    <source>
        <dbReference type="SAM" id="MobiDB-lite"/>
    </source>
</evidence>